<organism evidence="5 6">
    <name type="scientific">Auxenochlorella protothecoides</name>
    <name type="common">Green microalga</name>
    <name type="synonym">Chlorella protothecoides</name>
    <dbReference type="NCBI Taxonomy" id="3075"/>
    <lineage>
        <taxon>Eukaryota</taxon>
        <taxon>Viridiplantae</taxon>
        <taxon>Chlorophyta</taxon>
        <taxon>core chlorophytes</taxon>
        <taxon>Trebouxiophyceae</taxon>
        <taxon>Chlorellales</taxon>
        <taxon>Chlorellaceae</taxon>
        <taxon>Auxenochlorella</taxon>
    </lineage>
</organism>
<evidence type="ECO:0000313" key="5">
    <source>
        <dbReference type="EMBL" id="KFM25543.1"/>
    </source>
</evidence>
<evidence type="ECO:0000259" key="4">
    <source>
        <dbReference type="Pfam" id="PF17177"/>
    </source>
</evidence>
<dbReference type="GO" id="GO:0006396">
    <property type="term" value="P:RNA processing"/>
    <property type="evidence" value="ECO:0007669"/>
    <property type="project" value="TreeGrafter"/>
</dbReference>
<gene>
    <name evidence="5" type="ORF">F751_0570</name>
</gene>
<dbReference type="InterPro" id="IPR033443">
    <property type="entry name" value="PROP1-like_PPR_dom"/>
</dbReference>
<proteinExistence type="predicted"/>
<dbReference type="PANTHER" id="PTHR47934">
    <property type="entry name" value="PENTATRICOPEPTIDE REPEAT-CONTAINING PROTEIN PET309, MITOCHONDRIAL"/>
    <property type="match status" value="1"/>
</dbReference>
<sequence>MEWSEAEAYAQAALLSRQQPQLGGGLPLTADLGALLGQAQLGAQQQQQQRQHQNLRPQQAQQAHMGGQRGPGPRQGSQGTHRGRSRNGGQANSQGYRRMWQQLARSESGSGHGARGPAHQASGPNGFSELTVEGMVLAVRRLPPGSPVLDAVQRGLYALDAGALAALLKELHKGGQTQRAAEIFDWLRGLEPGHPLAGLCNTMTYTTMISQRGAAQHIRRALELVSEMKTRRVPANVHTYSALMNVCIKGGELELALDVYCQMLAEGCRPNLVTYNTLIDVYGKTGAWEDAVRVLDLLARQGIEPEVRTYNTVIIACNMSGQAGEALRVYDRMLAAGGRPTATTFTALISAHGKRGQLDRALAVFDEMVAAGCERNVITYSSLISACEKAGRWELALDLFAQMHVEGCAPNVVTYNSLIAACCQGAQWQKAEELFEQMQARGCPPDTVTYGGLMACHERGGQWRRVVTTYEQMRGGGGRPDSVVYNVVVGALWSTGAVWAQARAAAIFRQACRSGHFRLTSPLLVVEEGDGVNAGSPGPAGVLIEFSVHAFSLGSAVLCLLRWVGELRERLPRDRGQACGAGTHVALVINKGKPCREHAYPGMRSALHQCVAAWKAPFTLRDVTQGCRLEAPAEAISAWLGSETAQSVLAAAADLSSSPPEGKAVWTAALIEDLAVEDVLHDGVLLLDRVLSSRDARARTLRPDALAAACLAVAAANAGAPLPGAATLDPGLGLTQEALDAAVAAVGAALGAGTNAISALRILKLYMERLGVDLGAGGEDAAAAVGGRALADAHAALESGHLLEVTPSLGAAALLIHARREAGLTPDWPQILVGLTELTLEDPGLQNALGALHGPR</sequence>
<dbReference type="EMBL" id="KL662119">
    <property type="protein sequence ID" value="KFM25543.1"/>
    <property type="molecule type" value="Genomic_DNA"/>
</dbReference>
<dbReference type="KEGG" id="apro:F751_0570"/>
<dbReference type="Pfam" id="PF13041">
    <property type="entry name" value="PPR_2"/>
    <property type="match status" value="1"/>
</dbReference>
<keyword evidence="1" id="KW-0677">Repeat</keyword>
<dbReference type="InterPro" id="IPR002885">
    <property type="entry name" value="PPR_rpt"/>
</dbReference>
<dbReference type="NCBIfam" id="TIGR00756">
    <property type="entry name" value="PPR"/>
    <property type="match status" value="6"/>
</dbReference>
<dbReference type="InterPro" id="IPR011990">
    <property type="entry name" value="TPR-like_helical_dom_sf"/>
</dbReference>
<dbReference type="InterPro" id="IPR051114">
    <property type="entry name" value="Mito_RNA_Proc_CCM1"/>
</dbReference>
<feature type="region of interest" description="Disordered" evidence="3">
    <location>
        <begin position="43"/>
        <end position="127"/>
    </location>
</feature>
<dbReference type="Gene3D" id="1.25.40.10">
    <property type="entry name" value="Tetratricopeptide repeat domain"/>
    <property type="match status" value="3"/>
</dbReference>
<dbReference type="Pfam" id="PF13812">
    <property type="entry name" value="PPR_3"/>
    <property type="match status" value="1"/>
</dbReference>
<feature type="repeat" description="PPR" evidence="2">
    <location>
        <begin position="376"/>
        <end position="410"/>
    </location>
</feature>
<dbReference type="RefSeq" id="XP_011398439.1">
    <property type="nucleotide sequence ID" value="XM_011400137.1"/>
</dbReference>
<evidence type="ECO:0000256" key="3">
    <source>
        <dbReference type="SAM" id="MobiDB-lite"/>
    </source>
</evidence>
<name>A0A087SII9_AUXPR</name>
<evidence type="ECO:0000313" key="6">
    <source>
        <dbReference type="Proteomes" id="UP000028924"/>
    </source>
</evidence>
<feature type="repeat" description="PPR" evidence="2">
    <location>
        <begin position="446"/>
        <end position="480"/>
    </location>
</feature>
<feature type="repeat" description="PPR" evidence="2">
    <location>
        <begin position="236"/>
        <end position="270"/>
    </location>
</feature>
<evidence type="ECO:0000256" key="1">
    <source>
        <dbReference type="ARBA" id="ARBA00022737"/>
    </source>
</evidence>
<reference evidence="5 6" key="1">
    <citation type="journal article" date="2014" name="BMC Genomics">
        <title>Oil accumulation mechanisms of the oleaginous microalga Chlorella protothecoides revealed through its genome, transcriptomes, and proteomes.</title>
        <authorList>
            <person name="Gao C."/>
            <person name="Wang Y."/>
            <person name="Shen Y."/>
            <person name="Yan D."/>
            <person name="He X."/>
            <person name="Dai J."/>
            <person name="Wu Q."/>
        </authorList>
    </citation>
    <scope>NUCLEOTIDE SEQUENCE [LARGE SCALE GENOMIC DNA]</scope>
    <source>
        <strain evidence="5 6">0710</strain>
    </source>
</reference>
<dbReference type="eggNOG" id="KOG4197">
    <property type="taxonomic scope" value="Eukaryota"/>
</dbReference>
<evidence type="ECO:0000256" key="2">
    <source>
        <dbReference type="PROSITE-ProRule" id="PRU00708"/>
    </source>
</evidence>
<feature type="repeat" description="PPR" evidence="2">
    <location>
        <begin position="411"/>
        <end position="445"/>
    </location>
</feature>
<dbReference type="GO" id="GO:0007005">
    <property type="term" value="P:mitochondrion organization"/>
    <property type="evidence" value="ECO:0007669"/>
    <property type="project" value="TreeGrafter"/>
</dbReference>
<dbReference type="PROSITE" id="PS51375">
    <property type="entry name" value="PPR"/>
    <property type="match status" value="7"/>
</dbReference>
<accession>A0A087SII9</accession>
<feature type="domain" description="PROP1-like PPR" evidence="4">
    <location>
        <begin position="215"/>
        <end position="360"/>
    </location>
</feature>
<dbReference type="Pfam" id="PF17177">
    <property type="entry name" value="PPR_long"/>
    <property type="match status" value="1"/>
</dbReference>
<dbReference type="STRING" id="3075.A0A087SII9"/>
<protein>
    <submittedName>
        <fullName evidence="5">Pentatricopeptide repeat-containing protein</fullName>
    </submittedName>
</protein>
<dbReference type="GeneID" id="23611961"/>
<feature type="compositionally biased region" description="Low complexity" evidence="3">
    <location>
        <begin position="43"/>
        <end position="63"/>
    </location>
</feature>
<keyword evidence="6" id="KW-1185">Reference proteome</keyword>
<dbReference type="PANTHER" id="PTHR47934:SF6">
    <property type="entry name" value="MITOCHONDRIAL GROUP I INTRON SPLICING FACTOR CCM1-RELATED"/>
    <property type="match status" value="1"/>
</dbReference>
<dbReference type="GO" id="GO:0005739">
    <property type="term" value="C:mitochondrion"/>
    <property type="evidence" value="ECO:0007669"/>
    <property type="project" value="TreeGrafter"/>
</dbReference>
<feature type="repeat" description="PPR" evidence="2">
    <location>
        <begin position="306"/>
        <end position="340"/>
    </location>
</feature>
<dbReference type="AlphaFoldDB" id="A0A087SII9"/>
<feature type="repeat" description="PPR" evidence="2">
    <location>
        <begin position="271"/>
        <end position="305"/>
    </location>
</feature>
<dbReference type="Proteomes" id="UP000028924">
    <property type="component" value="Unassembled WGS sequence"/>
</dbReference>
<dbReference type="SUPFAM" id="SSF48452">
    <property type="entry name" value="TPR-like"/>
    <property type="match status" value="2"/>
</dbReference>
<dbReference type="OrthoDB" id="42736at2759"/>
<feature type="repeat" description="PPR" evidence="2">
    <location>
        <begin position="341"/>
        <end position="375"/>
    </location>
</feature>
<dbReference type="GO" id="GO:0003729">
    <property type="term" value="F:mRNA binding"/>
    <property type="evidence" value="ECO:0007669"/>
    <property type="project" value="TreeGrafter"/>
</dbReference>